<dbReference type="AlphaFoldDB" id="A0A1V0UV79"/>
<name>A0A1V0UV79_9BACL</name>
<proteinExistence type="predicted"/>
<evidence type="ECO:0000313" key="2">
    <source>
        <dbReference type="Proteomes" id="UP000192727"/>
    </source>
</evidence>
<accession>A0A1V0UV79</accession>
<evidence type="ECO:0008006" key="3">
    <source>
        <dbReference type="Google" id="ProtNLM"/>
    </source>
</evidence>
<organism evidence="1 2">
    <name type="scientific">Paenibacillus larvae subsp. pulvifaciens</name>
    <dbReference type="NCBI Taxonomy" id="1477"/>
    <lineage>
        <taxon>Bacteria</taxon>
        <taxon>Bacillati</taxon>
        <taxon>Bacillota</taxon>
        <taxon>Bacilli</taxon>
        <taxon>Bacillales</taxon>
        <taxon>Paenibacillaceae</taxon>
        <taxon>Paenibacillus</taxon>
    </lineage>
</organism>
<dbReference type="EMBL" id="CP020557">
    <property type="protein sequence ID" value="ARF69115.1"/>
    <property type="molecule type" value="Genomic_DNA"/>
</dbReference>
<dbReference type="Pfam" id="PF14398">
    <property type="entry name" value="ATPgrasp_YheCD"/>
    <property type="match status" value="1"/>
</dbReference>
<dbReference type="InterPro" id="IPR026838">
    <property type="entry name" value="YheC/D"/>
</dbReference>
<protein>
    <recommendedName>
        <fullName evidence="3">Endospore coat-associated protein YheD</fullName>
    </recommendedName>
</protein>
<dbReference type="SUPFAM" id="SSF56059">
    <property type="entry name" value="Glutathione synthetase ATP-binding domain-like"/>
    <property type="match status" value="1"/>
</dbReference>
<reference evidence="1 2" key="1">
    <citation type="submission" date="2017-03" db="EMBL/GenBank/DDBJ databases">
        <title>Paenibacillus larvae genome sequencing.</title>
        <authorList>
            <person name="Dingman D.W."/>
        </authorList>
    </citation>
    <scope>NUCLEOTIDE SEQUENCE [LARGE SCALE GENOMIC DNA]</scope>
    <source>
        <strain evidence="1 2">SAG 10367</strain>
    </source>
</reference>
<dbReference type="Proteomes" id="UP000192727">
    <property type="component" value="Chromosome"/>
</dbReference>
<sequence length="456" mass="51997">MSLTTCTIHATQKPEKVVYISGELGKALQIAKTKRISISIGRKSAFIPVRWIKKGGNHLYLPSSVMNTLKLPRIGSCLITASDKELRLGPLIGILTNLSSHGTSTSPFGSRTSFIKQLIQIGAKKSFFIVFSPKDVNWQQETINGYMLQSDGGWVRKTVPLPDVVYNRLTSRKAEKQVYTEDFKQHFVSRKIPFFNWSFFDKSDVYKLLENDEASQYVPESVMDPSADQLNEMLDKHKFIYLKPTAGSLGIGIYRITYSPQRGYFVRYRQDGKNVLLRFKKFENLVKMLGVNKGRLNRYVAQQGIRLIEIDNCPIDFRFHMNKNGSNHWVVSAIGAKKAGKGSVTTHVRNGGQLMTAEQVMRQVYGNKGDQILQYARDTAVRIANSLEKSYDHLLGELGFDIGIDQNERIWMFEANAKPGRSIFKHPHLKKEEQDTLTNVYDYSLYLSRFRARRDG</sequence>
<evidence type="ECO:0000313" key="1">
    <source>
        <dbReference type="EMBL" id="ARF69115.1"/>
    </source>
</evidence>
<gene>
    <name evidence="1" type="ORF">B7C51_16820</name>
</gene>
<dbReference type="RefSeq" id="WP_083040926.1">
    <property type="nucleotide sequence ID" value="NZ_CP020557.1"/>
</dbReference>